<keyword evidence="5" id="KW-0472">Membrane</keyword>
<dbReference type="GO" id="GO:0005092">
    <property type="term" value="F:GDP-dissociation inhibitor activity"/>
    <property type="evidence" value="ECO:0007669"/>
    <property type="project" value="TreeGrafter"/>
</dbReference>
<feature type="non-terminal residue" evidence="6">
    <location>
        <position position="564"/>
    </location>
</feature>
<dbReference type="Pfam" id="PF13181">
    <property type="entry name" value="TPR_8"/>
    <property type="match status" value="2"/>
</dbReference>
<keyword evidence="5" id="KW-1133">Transmembrane helix</keyword>
<comment type="subcellular location">
    <subcellularLocation>
        <location evidence="1">Cytoplasm</location>
    </subcellularLocation>
</comment>
<dbReference type="Pfam" id="PF13424">
    <property type="entry name" value="TPR_12"/>
    <property type="match status" value="1"/>
</dbReference>
<dbReference type="Pfam" id="PF13176">
    <property type="entry name" value="TPR_7"/>
    <property type="match status" value="1"/>
</dbReference>
<dbReference type="PROSITE" id="PS50005">
    <property type="entry name" value="TPR"/>
    <property type="match status" value="1"/>
</dbReference>
<keyword evidence="4" id="KW-0802">TPR repeat</keyword>
<feature type="non-terminal residue" evidence="6">
    <location>
        <position position="1"/>
    </location>
</feature>
<dbReference type="AlphaFoldDB" id="A0A085N101"/>
<reference evidence="6" key="1">
    <citation type="journal article" date="2014" name="Nat. Genet.">
        <title>Genome and transcriptome of the porcine whipworm Trichuris suis.</title>
        <authorList>
            <person name="Jex A.R."/>
            <person name="Nejsum P."/>
            <person name="Schwarz E.M."/>
            <person name="Hu L."/>
            <person name="Young N.D."/>
            <person name="Hall R.S."/>
            <person name="Korhonen P.K."/>
            <person name="Liao S."/>
            <person name="Thamsborg S."/>
            <person name="Xia J."/>
            <person name="Xu P."/>
            <person name="Wang S."/>
            <person name="Scheerlinck J.P."/>
            <person name="Hofmann A."/>
            <person name="Sternberg P.W."/>
            <person name="Wang J."/>
            <person name="Gasser R.B."/>
        </authorList>
    </citation>
    <scope>NUCLEOTIDE SEQUENCE [LARGE SCALE GENOMIC DNA]</scope>
    <source>
        <strain evidence="6">DCEP-RM93F</strain>
    </source>
</reference>
<evidence type="ECO:0000256" key="4">
    <source>
        <dbReference type="PROSITE-ProRule" id="PRU00339"/>
    </source>
</evidence>
<evidence type="ECO:0000256" key="2">
    <source>
        <dbReference type="ARBA" id="ARBA00022490"/>
    </source>
</evidence>
<keyword evidence="3" id="KW-0677">Repeat</keyword>
<protein>
    <recommendedName>
        <fullName evidence="7">Tetratricopeptide repeat protein</fullName>
    </recommendedName>
</protein>
<dbReference type="GO" id="GO:0005938">
    <property type="term" value="C:cell cortex"/>
    <property type="evidence" value="ECO:0007669"/>
    <property type="project" value="TreeGrafter"/>
</dbReference>
<dbReference type="InterPro" id="IPR052386">
    <property type="entry name" value="GPSM"/>
</dbReference>
<dbReference type="GO" id="GO:0001965">
    <property type="term" value="F:G-protein alpha-subunit binding"/>
    <property type="evidence" value="ECO:0007669"/>
    <property type="project" value="TreeGrafter"/>
</dbReference>
<evidence type="ECO:0000256" key="5">
    <source>
        <dbReference type="SAM" id="Phobius"/>
    </source>
</evidence>
<dbReference type="GO" id="GO:0000132">
    <property type="term" value="P:establishment of mitotic spindle orientation"/>
    <property type="evidence" value="ECO:0007669"/>
    <property type="project" value="TreeGrafter"/>
</dbReference>
<dbReference type="EMBL" id="KL367579">
    <property type="protein sequence ID" value="KFD63147.1"/>
    <property type="molecule type" value="Genomic_DNA"/>
</dbReference>
<gene>
    <name evidence="6" type="ORF">M514_08396</name>
</gene>
<dbReference type="InterPro" id="IPR019734">
    <property type="entry name" value="TPR_rpt"/>
</dbReference>
<dbReference type="SMART" id="SM00028">
    <property type="entry name" value="TPR"/>
    <property type="match status" value="6"/>
</dbReference>
<dbReference type="SUPFAM" id="SSF48452">
    <property type="entry name" value="TPR-like"/>
    <property type="match status" value="2"/>
</dbReference>
<dbReference type="Gene3D" id="1.25.40.10">
    <property type="entry name" value="Tetratricopeptide repeat domain"/>
    <property type="match status" value="2"/>
</dbReference>
<keyword evidence="2" id="KW-0963">Cytoplasm</keyword>
<feature type="repeat" description="TPR" evidence="4">
    <location>
        <begin position="449"/>
        <end position="482"/>
    </location>
</feature>
<dbReference type="InterPro" id="IPR011990">
    <property type="entry name" value="TPR-like_helical_dom_sf"/>
</dbReference>
<evidence type="ECO:0000313" key="6">
    <source>
        <dbReference type="EMBL" id="KFD63147.1"/>
    </source>
</evidence>
<organism evidence="6">
    <name type="scientific">Trichuris suis</name>
    <name type="common">pig whipworm</name>
    <dbReference type="NCBI Taxonomy" id="68888"/>
    <lineage>
        <taxon>Eukaryota</taxon>
        <taxon>Metazoa</taxon>
        <taxon>Ecdysozoa</taxon>
        <taxon>Nematoda</taxon>
        <taxon>Enoplea</taxon>
        <taxon>Dorylaimia</taxon>
        <taxon>Trichinellida</taxon>
        <taxon>Trichuridae</taxon>
        <taxon>Trichuris</taxon>
    </lineage>
</organism>
<name>A0A085N101_9BILA</name>
<dbReference type="Proteomes" id="UP000030758">
    <property type="component" value="Unassembled WGS sequence"/>
</dbReference>
<feature type="transmembrane region" description="Helical" evidence="5">
    <location>
        <begin position="377"/>
        <end position="396"/>
    </location>
</feature>
<dbReference type="PANTHER" id="PTHR45954:SF1">
    <property type="entry name" value="LD33695P"/>
    <property type="match status" value="1"/>
</dbReference>
<accession>A0A085N101</accession>
<proteinExistence type="predicted"/>
<evidence type="ECO:0000256" key="3">
    <source>
        <dbReference type="ARBA" id="ARBA00022737"/>
    </source>
</evidence>
<sequence length="564" mass="64111">RIIKIVHDNIYSSWVYCIKWGDNCHRCSFVSFAATGIAMKTRLNQVMAVTHRPCCTSHQLELASNRLKESSLAAYYLCRHAAAPEVPPVSNFARYQEIDIAAKETELRGVSPFSFRSIINTDLVSSNRLTCADLVHEGERRCKTGDLEAAISCFEMAITVGTDDVRVLSAIYSQLGNAYYYVKNLNKALEYQRYDLMLARAVSDIDGEASASGNIGCTLKVLGRYDEALRCCQRYLELSQLHNKREHVAAAYYNLGGVYCDKAKNLNRESDSYITDYSQRVRELFLKAVQCYEMSLKISRELGNRLIEGRICGNLGNTYYLLGNFRAAIELHSQRLNMAVEFGDKYAMRRAYTNLGNANVFLGDVTSAIEYYRYIKLFSYFVSFGCGYVMPVSFLLSRAIRVYVHRHRNQNEQHPRSLVILVQIPVTVTPKTRKAIQLAKELNAVAVEAQSYYSMGHCFTILNDYESAVKYHLRHLSIARSLKDELGQERAAWSLSNALIHLRQPRKALHFTLLHYSLSKQLGDRNGEMVAELNFADLIRELSHDSLPDSSLDPHFKGFDDDLI</sequence>
<dbReference type="PANTHER" id="PTHR45954">
    <property type="entry name" value="LD33695P"/>
    <property type="match status" value="1"/>
</dbReference>
<keyword evidence="5" id="KW-0812">Transmembrane</keyword>
<evidence type="ECO:0008006" key="7">
    <source>
        <dbReference type="Google" id="ProtNLM"/>
    </source>
</evidence>
<evidence type="ECO:0000256" key="1">
    <source>
        <dbReference type="ARBA" id="ARBA00004496"/>
    </source>
</evidence>